<dbReference type="PANTHER" id="PTHR14269">
    <property type="entry name" value="CDP-DIACYLGLYCEROL--GLYCEROL-3-PHOSPHATE 3-PHOSPHATIDYLTRANSFERASE-RELATED"/>
    <property type="match status" value="1"/>
</dbReference>
<dbReference type="RefSeq" id="WP_092342974.1">
    <property type="nucleotide sequence ID" value="NZ_FLSL01000100.1"/>
</dbReference>
<accession>A0A0S4M649</accession>
<dbReference type="EC" id="2.7.8.5" evidence="4 15"/>
<keyword evidence="10" id="KW-0443">Lipid metabolism</keyword>
<keyword evidence="7 16" id="KW-0808">Transferase</keyword>
<evidence type="ECO:0000256" key="2">
    <source>
        <dbReference type="ARBA" id="ARBA00005042"/>
    </source>
</evidence>
<comment type="subcellular location">
    <subcellularLocation>
        <location evidence="1">Membrane</location>
        <topology evidence="1">Multi-pass membrane protein</topology>
    </subcellularLocation>
</comment>
<dbReference type="PANTHER" id="PTHR14269:SF62">
    <property type="entry name" value="CDP-DIACYLGLYCEROL--GLYCEROL-3-PHOSPHATE 3-PHOSPHATIDYLTRANSFERASE 1, CHLOROPLASTIC"/>
    <property type="match status" value="1"/>
</dbReference>
<dbReference type="EMBL" id="LN906597">
    <property type="protein sequence ID" value="CUT17608.1"/>
    <property type="molecule type" value="Genomic_DNA"/>
</dbReference>
<dbReference type="AlphaFoldDB" id="A0A0S4M649"/>
<keyword evidence="9 17" id="KW-1133">Transmembrane helix</keyword>
<dbReference type="InterPro" id="IPR004570">
    <property type="entry name" value="Phosphatidylglycerol_P_synth"/>
</dbReference>
<dbReference type="OrthoDB" id="9796672at2"/>
<evidence type="ECO:0000256" key="11">
    <source>
        <dbReference type="ARBA" id="ARBA00023136"/>
    </source>
</evidence>
<comment type="pathway">
    <text evidence="2">Phospholipid metabolism; phosphatidylglycerol biosynthesis; phosphatidylglycerol from CDP-diacylglycerol: step 1/2.</text>
</comment>
<evidence type="ECO:0000256" key="16">
    <source>
        <dbReference type="RuleBase" id="RU003750"/>
    </source>
</evidence>
<dbReference type="PATRIC" id="fig|1561003.3.peg.783"/>
<evidence type="ECO:0000256" key="14">
    <source>
        <dbReference type="ARBA" id="ARBA00048586"/>
    </source>
</evidence>
<keyword evidence="13" id="KW-1208">Phospholipid metabolism</keyword>
<evidence type="ECO:0000256" key="10">
    <source>
        <dbReference type="ARBA" id="ARBA00023098"/>
    </source>
</evidence>
<evidence type="ECO:0000256" key="4">
    <source>
        <dbReference type="ARBA" id="ARBA00013170"/>
    </source>
</evidence>
<keyword evidence="12" id="KW-0594">Phospholipid biosynthesis</keyword>
<dbReference type="GO" id="GO:0046474">
    <property type="term" value="P:glycerophospholipid biosynthetic process"/>
    <property type="evidence" value="ECO:0007669"/>
    <property type="project" value="TreeGrafter"/>
</dbReference>
<dbReference type="Pfam" id="PF01066">
    <property type="entry name" value="CDP-OH_P_transf"/>
    <property type="match status" value="1"/>
</dbReference>
<protein>
    <recommendedName>
        <fullName evidence="5 15">CDP-diacylglycerol--glycerol-3-phosphate 3-phosphatidyltransferase</fullName>
        <ecNumber evidence="4 15">2.7.8.5</ecNumber>
    </recommendedName>
</protein>
<dbReference type="PROSITE" id="PS00379">
    <property type="entry name" value="CDP_ALCOHOL_P_TRANSF"/>
    <property type="match status" value="1"/>
</dbReference>
<dbReference type="InterPro" id="IPR048254">
    <property type="entry name" value="CDP_ALCOHOL_P_TRANSF_CS"/>
</dbReference>
<keyword evidence="11 17" id="KW-0472">Membrane</keyword>
<evidence type="ECO:0000256" key="1">
    <source>
        <dbReference type="ARBA" id="ARBA00004141"/>
    </source>
</evidence>
<dbReference type="InterPro" id="IPR000462">
    <property type="entry name" value="CDP-OH_P_trans"/>
</dbReference>
<feature type="transmembrane region" description="Helical" evidence="17">
    <location>
        <begin position="7"/>
        <end position="29"/>
    </location>
</feature>
<dbReference type="GO" id="GO:0008444">
    <property type="term" value="F:CDP-diacylglycerol-glycerol-3-phosphate 3-phosphatidyltransferase activity"/>
    <property type="evidence" value="ECO:0007669"/>
    <property type="project" value="UniProtKB-UniRule"/>
</dbReference>
<evidence type="ECO:0000256" key="3">
    <source>
        <dbReference type="ARBA" id="ARBA00010441"/>
    </source>
</evidence>
<keyword evidence="6" id="KW-0444">Lipid biosynthesis</keyword>
<comment type="similarity">
    <text evidence="3 16">Belongs to the CDP-alcohol phosphatidyltransferase class-I family.</text>
</comment>
<keyword evidence="19" id="KW-1185">Reference proteome</keyword>
<dbReference type="NCBIfam" id="TIGR00560">
    <property type="entry name" value="pgsA"/>
    <property type="match status" value="1"/>
</dbReference>
<evidence type="ECO:0000313" key="19">
    <source>
        <dbReference type="Proteomes" id="UP000198651"/>
    </source>
</evidence>
<evidence type="ECO:0000256" key="9">
    <source>
        <dbReference type="ARBA" id="ARBA00022989"/>
    </source>
</evidence>
<dbReference type="Gene3D" id="1.20.120.1760">
    <property type="match status" value="1"/>
</dbReference>
<dbReference type="PIRSF" id="PIRSF000847">
    <property type="entry name" value="Phos_ph_gly_syn"/>
    <property type="match status" value="1"/>
</dbReference>
<dbReference type="GO" id="GO:0016020">
    <property type="term" value="C:membrane"/>
    <property type="evidence" value="ECO:0007669"/>
    <property type="project" value="UniProtKB-SubCell"/>
</dbReference>
<sequence length="184" mass="20520">MMTLPNFLTFFRIILVPFFVICYCCHWGSVHTRDITATVIFTIAAVTDAFDGYFARILNQSSRLGSFLDPVADKLLVVSALCVLLHLGRLPTWIVIVIIGREITVSALREWMAIVGHSKSVTVCLLGKLKTVSQLSAIPLALANLKFAFFDTLLLGQILMFVAVVMTLISMIIYMCDAWPYLVK</sequence>
<evidence type="ECO:0000256" key="15">
    <source>
        <dbReference type="NCBIfam" id="TIGR00560"/>
    </source>
</evidence>
<evidence type="ECO:0000256" key="5">
    <source>
        <dbReference type="ARBA" id="ARBA00014944"/>
    </source>
</evidence>
<evidence type="ECO:0000256" key="12">
    <source>
        <dbReference type="ARBA" id="ARBA00023209"/>
    </source>
</evidence>
<evidence type="ECO:0000256" key="17">
    <source>
        <dbReference type="SAM" id="Phobius"/>
    </source>
</evidence>
<feature type="transmembrane region" description="Helical" evidence="17">
    <location>
        <begin position="75"/>
        <end position="99"/>
    </location>
</feature>
<keyword evidence="8 17" id="KW-0812">Transmembrane</keyword>
<name>A0A0S4M649_9BURK</name>
<evidence type="ECO:0000313" key="18">
    <source>
        <dbReference type="EMBL" id="CUT17608.1"/>
    </source>
</evidence>
<feature type="transmembrane region" description="Helical" evidence="17">
    <location>
        <begin position="154"/>
        <end position="176"/>
    </location>
</feature>
<dbReference type="STRING" id="1561003.Ark11_0775"/>
<evidence type="ECO:0000256" key="6">
    <source>
        <dbReference type="ARBA" id="ARBA00022516"/>
    </source>
</evidence>
<gene>
    <name evidence="18" type="primary">pgsA</name>
    <name evidence="18" type="ORF">Ark11_0775</name>
</gene>
<organism evidence="18 19">
    <name type="scientific">Candidatus Ichthyocystis hellenicum</name>
    <dbReference type="NCBI Taxonomy" id="1561003"/>
    <lineage>
        <taxon>Bacteria</taxon>
        <taxon>Pseudomonadati</taxon>
        <taxon>Pseudomonadota</taxon>
        <taxon>Betaproteobacteria</taxon>
        <taxon>Burkholderiales</taxon>
        <taxon>Candidatus Ichthyocystis</taxon>
    </lineage>
</organism>
<reference evidence="19" key="1">
    <citation type="submission" date="2015-11" db="EMBL/GenBank/DDBJ databases">
        <authorList>
            <person name="Seth-Smith H.M.B."/>
        </authorList>
    </citation>
    <scope>NUCLEOTIDE SEQUENCE [LARGE SCALE GENOMIC DNA]</scope>
    <source>
        <strain evidence="19">2013Ark11</strain>
    </source>
</reference>
<evidence type="ECO:0000256" key="8">
    <source>
        <dbReference type="ARBA" id="ARBA00022692"/>
    </source>
</evidence>
<dbReference type="InterPro" id="IPR050324">
    <property type="entry name" value="CDP-alcohol_PTase-I"/>
</dbReference>
<dbReference type="Proteomes" id="UP000198651">
    <property type="component" value="Chromosome I"/>
</dbReference>
<evidence type="ECO:0000256" key="13">
    <source>
        <dbReference type="ARBA" id="ARBA00023264"/>
    </source>
</evidence>
<dbReference type="InterPro" id="IPR043130">
    <property type="entry name" value="CDP-OH_PTrfase_TM_dom"/>
</dbReference>
<comment type="catalytic activity">
    <reaction evidence="14">
        <text>a CDP-1,2-diacyl-sn-glycerol + sn-glycerol 3-phosphate = a 1,2-diacyl-sn-glycero-3-phospho-(1'-sn-glycero-3'-phosphate) + CMP + H(+)</text>
        <dbReference type="Rhea" id="RHEA:12593"/>
        <dbReference type="ChEBI" id="CHEBI:15378"/>
        <dbReference type="ChEBI" id="CHEBI:57597"/>
        <dbReference type="ChEBI" id="CHEBI:58332"/>
        <dbReference type="ChEBI" id="CHEBI:60110"/>
        <dbReference type="ChEBI" id="CHEBI:60377"/>
        <dbReference type="EC" id="2.7.8.5"/>
    </reaction>
</comment>
<feature type="transmembrane region" description="Helical" evidence="17">
    <location>
        <begin position="35"/>
        <end position="54"/>
    </location>
</feature>
<evidence type="ECO:0000256" key="7">
    <source>
        <dbReference type="ARBA" id="ARBA00022679"/>
    </source>
</evidence>
<proteinExistence type="inferred from homology"/>